<proteinExistence type="predicted"/>
<protein>
    <recommendedName>
        <fullName evidence="4">Tetratricopeptide repeat protein</fullName>
    </recommendedName>
</protein>
<evidence type="ECO:0000256" key="1">
    <source>
        <dbReference type="SAM" id="MobiDB-lite"/>
    </source>
</evidence>
<keyword evidence="3" id="KW-1185">Reference proteome</keyword>
<evidence type="ECO:0008006" key="4">
    <source>
        <dbReference type="Google" id="ProtNLM"/>
    </source>
</evidence>
<dbReference type="KEGG" id="smam:Mal15_39040"/>
<name>A0A5B9MLU1_9BACT</name>
<evidence type="ECO:0000313" key="2">
    <source>
        <dbReference type="EMBL" id="QEF99837.1"/>
    </source>
</evidence>
<accession>A0A5B9MLU1</accession>
<dbReference type="EMBL" id="CP036264">
    <property type="protein sequence ID" value="QEF99837.1"/>
    <property type="molecule type" value="Genomic_DNA"/>
</dbReference>
<sequence>MSDSDSKTASSAGPSSESKESFVESGNPNLSPLDGGRWRPVSPGELLRKNVPGSHDDLDDEQREHHRTVRLERRQELEHKLKANPTDLDGFLELAAIYRSEHRPLEAKRLLQQATEIFPDEERITFQLEEAILARSLQQYREVSDLASRLKTPEADRELERSRGDWAMRRIEVCQARLARDPSQVQLRLAMADAKFDAEMFEEAFADAGHLLELDEFSPQAHFLRARCLLALGKDLPAMKELRAVALRRSVVAPDTLRLASLKLLCDLADKHSLDATGHQYHAHLKRLQETGSQSKP</sequence>
<organism evidence="2 3">
    <name type="scientific">Stieleria maiorica</name>
    <dbReference type="NCBI Taxonomy" id="2795974"/>
    <lineage>
        <taxon>Bacteria</taxon>
        <taxon>Pseudomonadati</taxon>
        <taxon>Planctomycetota</taxon>
        <taxon>Planctomycetia</taxon>
        <taxon>Pirellulales</taxon>
        <taxon>Pirellulaceae</taxon>
        <taxon>Stieleria</taxon>
    </lineage>
</organism>
<dbReference type="InterPro" id="IPR011990">
    <property type="entry name" value="TPR-like_helical_dom_sf"/>
</dbReference>
<evidence type="ECO:0000313" key="3">
    <source>
        <dbReference type="Proteomes" id="UP000321353"/>
    </source>
</evidence>
<dbReference type="SUPFAM" id="SSF48452">
    <property type="entry name" value="TPR-like"/>
    <property type="match status" value="1"/>
</dbReference>
<feature type="compositionally biased region" description="Low complexity" evidence="1">
    <location>
        <begin position="7"/>
        <end position="16"/>
    </location>
</feature>
<dbReference type="Proteomes" id="UP000321353">
    <property type="component" value="Chromosome"/>
</dbReference>
<feature type="region of interest" description="Disordered" evidence="1">
    <location>
        <begin position="1"/>
        <end position="66"/>
    </location>
</feature>
<dbReference type="Gene3D" id="1.25.40.10">
    <property type="entry name" value="Tetratricopeptide repeat domain"/>
    <property type="match status" value="2"/>
</dbReference>
<dbReference type="RefSeq" id="WP_199773683.1">
    <property type="nucleotide sequence ID" value="NZ_CP036264.1"/>
</dbReference>
<dbReference type="AlphaFoldDB" id="A0A5B9MLU1"/>
<reference evidence="2 3" key="1">
    <citation type="submission" date="2019-02" db="EMBL/GenBank/DDBJ databases">
        <title>Planctomycetal bacteria perform biofilm scaping via a novel small molecule.</title>
        <authorList>
            <person name="Jeske O."/>
            <person name="Boedeker C."/>
            <person name="Wiegand S."/>
            <person name="Breitling P."/>
            <person name="Kallscheuer N."/>
            <person name="Jogler M."/>
            <person name="Rohde M."/>
            <person name="Petersen J."/>
            <person name="Medema M.H."/>
            <person name="Surup F."/>
            <person name="Jogler C."/>
        </authorList>
    </citation>
    <scope>NUCLEOTIDE SEQUENCE [LARGE SCALE GENOMIC DNA]</scope>
    <source>
        <strain evidence="2 3">Mal15</strain>
    </source>
</reference>
<gene>
    <name evidence="2" type="ORF">Mal15_39040</name>
</gene>